<dbReference type="OrthoDB" id="1304698at2759"/>
<dbReference type="PANTHER" id="PTHR15140:SF44">
    <property type="entry name" value="LATE BLIGHT RESISTANCE PROTEIN HOMOLOG R1B-23 ISOFORM X1"/>
    <property type="match status" value="1"/>
</dbReference>
<dbReference type="Gene3D" id="3.80.10.10">
    <property type="entry name" value="Ribonuclease Inhibitor"/>
    <property type="match status" value="1"/>
</dbReference>
<accession>A0A2G2W1W0</accession>
<dbReference type="AlphaFoldDB" id="A0A2G2W1W0"/>
<sequence>MMAPTFDPTSGEDDYAKPLRINMESCTRLQSLSLFFAGSPVLGLQLPSNLKKLVLSLIPADIAVSYISGLPVLEYLQLVCCHKSKEWCIPPDFTFHKLRLLKLVRFGTTTWDASEESFPQLETLVIINCYRLEEIPSSFADIPTLKQVKLIHCTRTLQASAEIIKEDLIENEGNDCIEIITKDMRSA</sequence>
<evidence type="ECO:0000313" key="2">
    <source>
        <dbReference type="Proteomes" id="UP000224567"/>
    </source>
</evidence>
<keyword evidence="2" id="KW-1185">Reference proteome</keyword>
<gene>
    <name evidence="1" type="ORF">CQW23_22785</name>
</gene>
<dbReference type="InterPro" id="IPR032675">
    <property type="entry name" value="LRR_dom_sf"/>
</dbReference>
<dbReference type="PANTHER" id="PTHR15140">
    <property type="entry name" value="TUBULIN-SPECIFIC CHAPERONE E"/>
    <property type="match status" value="1"/>
</dbReference>
<reference evidence="1 2" key="1">
    <citation type="journal article" date="2017" name="Genome Biol.">
        <title>New reference genome sequences of hot pepper reveal the massive evolution of plant disease-resistance genes by retroduplication.</title>
        <authorList>
            <person name="Kim S."/>
            <person name="Park J."/>
            <person name="Yeom S.I."/>
            <person name="Kim Y.M."/>
            <person name="Seo E."/>
            <person name="Kim K.T."/>
            <person name="Kim M.S."/>
            <person name="Lee J.M."/>
            <person name="Cheong K."/>
            <person name="Shin H.S."/>
            <person name="Kim S.B."/>
            <person name="Han K."/>
            <person name="Lee J."/>
            <person name="Park M."/>
            <person name="Lee H.A."/>
            <person name="Lee H.Y."/>
            <person name="Lee Y."/>
            <person name="Oh S."/>
            <person name="Lee J.H."/>
            <person name="Choi E."/>
            <person name="Choi E."/>
            <person name="Lee S.E."/>
            <person name="Jeon J."/>
            <person name="Kim H."/>
            <person name="Choi G."/>
            <person name="Song H."/>
            <person name="Lee J."/>
            <person name="Lee S.C."/>
            <person name="Kwon J.K."/>
            <person name="Lee H.Y."/>
            <person name="Koo N."/>
            <person name="Hong Y."/>
            <person name="Kim R.W."/>
            <person name="Kang W.H."/>
            <person name="Huh J.H."/>
            <person name="Kang B.C."/>
            <person name="Yang T.J."/>
            <person name="Lee Y.H."/>
            <person name="Bennetzen J.L."/>
            <person name="Choi D."/>
        </authorList>
    </citation>
    <scope>NUCLEOTIDE SEQUENCE [LARGE SCALE GENOMIC DNA]</scope>
    <source>
        <strain evidence="2">cv. PBC81</strain>
    </source>
</reference>
<dbReference type="SUPFAM" id="SSF52047">
    <property type="entry name" value="RNI-like"/>
    <property type="match status" value="1"/>
</dbReference>
<reference evidence="2" key="2">
    <citation type="journal article" date="2017" name="J. Anim. Genet.">
        <title>Multiple reference genome sequences of hot pepper reveal the massive evolution of plant disease resistance genes by retroduplication.</title>
        <authorList>
            <person name="Kim S."/>
            <person name="Park J."/>
            <person name="Yeom S.-I."/>
            <person name="Kim Y.-M."/>
            <person name="Seo E."/>
            <person name="Kim K.-T."/>
            <person name="Kim M.-S."/>
            <person name="Lee J.M."/>
            <person name="Cheong K."/>
            <person name="Shin H.-S."/>
            <person name="Kim S.-B."/>
            <person name="Han K."/>
            <person name="Lee J."/>
            <person name="Park M."/>
            <person name="Lee H.-A."/>
            <person name="Lee H.-Y."/>
            <person name="Lee Y."/>
            <person name="Oh S."/>
            <person name="Lee J.H."/>
            <person name="Choi E."/>
            <person name="Choi E."/>
            <person name="Lee S.E."/>
            <person name="Jeon J."/>
            <person name="Kim H."/>
            <person name="Choi G."/>
            <person name="Song H."/>
            <person name="Lee J."/>
            <person name="Lee S.-C."/>
            <person name="Kwon J.-K."/>
            <person name="Lee H.-Y."/>
            <person name="Koo N."/>
            <person name="Hong Y."/>
            <person name="Kim R.W."/>
            <person name="Kang W.-H."/>
            <person name="Huh J.H."/>
            <person name="Kang B.-C."/>
            <person name="Yang T.-J."/>
            <person name="Lee Y.-H."/>
            <person name="Bennetzen J.L."/>
            <person name="Choi D."/>
        </authorList>
    </citation>
    <scope>NUCLEOTIDE SEQUENCE [LARGE SCALE GENOMIC DNA]</scope>
    <source>
        <strain evidence="2">cv. PBC81</strain>
    </source>
</reference>
<dbReference type="EMBL" id="MLFT02000009">
    <property type="protein sequence ID" value="PHT39212.1"/>
    <property type="molecule type" value="Genomic_DNA"/>
</dbReference>
<protein>
    <recommendedName>
        <fullName evidence="3">NB-ARC domain-containing protein</fullName>
    </recommendedName>
</protein>
<evidence type="ECO:0008006" key="3">
    <source>
        <dbReference type="Google" id="ProtNLM"/>
    </source>
</evidence>
<evidence type="ECO:0000313" key="1">
    <source>
        <dbReference type="EMBL" id="PHT39212.1"/>
    </source>
</evidence>
<organism evidence="1 2">
    <name type="scientific">Capsicum baccatum</name>
    <name type="common">Peruvian pepper</name>
    <dbReference type="NCBI Taxonomy" id="33114"/>
    <lineage>
        <taxon>Eukaryota</taxon>
        <taxon>Viridiplantae</taxon>
        <taxon>Streptophyta</taxon>
        <taxon>Embryophyta</taxon>
        <taxon>Tracheophyta</taxon>
        <taxon>Spermatophyta</taxon>
        <taxon>Magnoliopsida</taxon>
        <taxon>eudicotyledons</taxon>
        <taxon>Gunneridae</taxon>
        <taxon>Pentapetalae</taxon>
        <taxon>asterids</taxon>
        <taxon>lamiids</taxon>
        <taxon>Solanales</taxon>
        <taxon>Solanaceae</taxon>
        <taxon>Solanoideae</taxon>
        <taxon>Capsiceae</taxon>
        <taxon>Capsicum</taxon>
    </lineage>
</organism>
<name>A0A2G2W1W0_CAPBA</name>
<dbReference type="Proteomes" id="UP000224567">
    <property type="component" value="Unassembled WGS sequence"/>
</dbReference>
<proteinExistence type="predicted"/>
<comment type="caution">
    <text evidence="1">The sequence shown here is derived from an EMBL/GenBank/DDBJ whole genome shotgun (WGS) entry which is preliminary data.</text>
</comment>